<evidence type="ECO:0000256" key="3">
    <source>
        <dbReference type="ARBA" id="ARBA00022989"/>
    </source>
</evidence>
<feature type="transmembrane region" description="Helical" evidence="6">
    <location>
        <begin position="532"/>
        <end position="554"/>
    </location>
</feature>
<feature type="transmembrane region" description="Helical" evidence="6">
    <location>
        <begin position="106"/>
        <end position="123"/>
    </location>
</feature>
<feature type="transmembrane region" description="Helical" evidence="6">
    <location>
        <begin position="363"/>
        <end position="385"/>
    </location>
</feature>
<name>A0A6A6UJR7_9PEZI</name>
<dbReference type="AlphaFoldDB" id="A0A6A6UJR7"/>
<feature type="compositionally biased region" description="Polar residues" evidence="5">
    <location>
        <begin position="16"/>
        <end position="38"/>
    </location>
</feature>
<keyword evidence="2 6" id="KW-0812">Transmembrane</keyword>
<evidence type="ECO:0000259" key="7">
    <source>
        <dbReference type="PROSITE" id="PS50850"/>
    </source>
</evidence>
<evidence type="ECO:0000313" key="9">
    <source>
        <dbReference type="Proteomes" id="UP000799302"/>
    </source>
</evidence>
<evidence type="ECO:0000256" key="1">
    <source>
        <dbReference type="ARBA" id="ARBA00004141"/>
    </source>
</evidence>
<dbReference type="GO" id="GO:0015174">
    <property type="term" value="F:basic amino acid transmembrane transporter activity"/>
    <property type="evidence" value="ECO:0007669"/>
    <property type="project" value="TreeGrafter"/>
</dbReference>
<reference evidence="8" key="1">
    <citation type="journal article" date="2020" name="Stud. Mycol.">
        <title>101 Dothideomycetes genomes: a test case for predicting lifestyles and emergence of pathogens.</title>
        <authorList>
            <person name="Haridas S."/>
            <person name="Albert R."/>
            <person name="Binder M."/>
            <person name="Bloem J."/>
            <person name="Labutti K."/>
            <person name="Salamov A."/>
            <person name="Andreopoulos B."/>
            <person name="Baker S."/>
            <person name="Barry K."/>
            <person name="Bills G."/>
            <person name="Bluhm B."/>
            <person name="Cannon C."/>
            <person name="Castanera R."/>
            <person name="Culley D."/>
            <person name="Daum C."/>
            <person name="Ezra D."/>
            <person name="Gonzalez J."/>
            <person name="Henrissat B."/>
            <person name="Kuo A."/>
            <person name="Liang C."/>
            <person name="Lipzen A."/>
            <person name="Lutzoni F."/>
            <person name="Magnuson J."/>
            <person name="Mondo S."/>
            <person name="Nolan M."/>
            <person name="Ohm R."/>
            <person name="Pangilinan J."/>
            <person name="Park H.-J."/>
            <person name="Ramirez L."/>
            <person name="Alfaro M."/>
            <person name="Sun H."/>
            <person name="Tritt A."/>
            <person name="Yoshinaga Y."/>
            <person name="Zwiers L.-H."/>
            <person name="Turgeon B."/>
            <person name="Goodwin S."/>
            <person name="Spatafora J."/>
            <person name="Crous P."/>
            <person name="Grigoriev I."/>
        </authorList>
    </citation>
    <scope>NUCLEOTIDE SEQUENCE</scope>
    <source>
        <strain evidence="8">CBS 115976</strain>
    </source>
</reference>
<feature type="transmembrane region" description="Helical" evidence="6">
    <location>
        <begin position="68"/>
        <end position="86"/>
    </location>
</feature>
<feature type="transmembrane region" description="Helical" evidence="6">
    <location>
        <begin position="165"/>
        <end position="185"/>
    </location>
</feature>
<evidence type="ECO:0000256" key="4">
    <source>
        <dbReference type="ARBA" id="ARBA00023136"/>
    </source>
</evidence>
<dbReference type="InterPro" id="IPR036259">
    <property type="entry name" value="MFS_trans_sf"/>
</dbReference>
<feature type="domain" description="Major facilitator superfamily (MFS) profile" evidence="7">
    <location>
        <begin position="71"/>
        <end position="561"/>
    </location>
</feature>
<feature type="transmembrane region" description="Helical" evidence="6">
    <location>
        <begin position="425"/>
        <end position="447"/>
    </location>
</feature>
<dbReference type="InterPro" id="IPR011701">
    <property type="entry name" value="MFS"/>
</dbReference>
<feature type="transmembrane region" description="Helical" evidence="6">
    <location>
        <begin position="197"/>
        <end position="220"/>
    </location>
</feature>
<organism evidence="8 9">
    <name type="scientific">Microthyrium microscopicum</name>
    <dbReference type="NCBI Taxonomy" id="703497"/>
    <lineage>
        <taxon>Eukaryota</taxon>
        <taxon>Fungi</taxon>
        <taxon>Dikarya</taxon>
        <taxon>Ascomycota</taxon>
        <taxon>Pezizomycotina</taxon>
        <taxon>Dothideomycetes</taxon>
        <taxon>Dothideomycetes incertae sedis</taxon>
        <taxon>Microthyriales</taxon>
        <taxon>Microthyriaceae</taxon>
        <taxon>Microthyrium</taxon>
    </lineage>
</organism>
<evidence type="ECO:0000256" key="5">
    <source>
        <dbReference type="SAM" id="MobiDB-lite"/>
    </source>
</evidence>
<dbReference type="OrthoDB" id="4160219at2759"/>
<feature type="compositionally biased region" description="Basic and acidic residues" evidence="5">
    <location>
        <begin position="1"/>
        <end position="14"/>
    </location>
</feature>
<sequence length="584" mass="61859">MSHQPHDSAGEHEALLSSQRTSRPTVESQHSYSSFRDVTQPELSSSVASLPSVSSVSSDNASISKLRGWGIVASLGLLIFLQASNISLLTTTQGVIAEDLDAFEEASWFTSAYLVATASVAPVSGKLSYIVTPRICMFVSTIFLSLGGLITGFAPSLAVFLLGRVVSGVGAAGVLSVAIILVIQLSPPKKRGLYTGILNTGFTIGVAFGAVAAGALQPLIGWRALFWVQTPLSMLAGAGLMLSIPPTLSANSTTKDQQQAPMLQRLAKVDYLGALLLVLSTVSLLLGLSTPKISWVPIITSILVLFPLFLAQEIYHHPDPIIPITVLQSRGALLSNLSTLGFMMSRWSVLFYTPIFASAVRGWSPATAGSILVPTNFGFAIGGLASGGIHIRRAGSWYVACLVIYALFPVTIFALGLSANKDTSTWIIIACTFCNGAVAGAALNYVLHHVLHLVVPEVRFIVTSLLATFRGFAGTFGSAIGGGIFVRVLRSHLETGFYEHGVGNKDLIRRLLGSPRAVQELSGVEKDVAVEAYTAAIQTLFFAGTGLSILMLFVQAGTGWKGPVTEEELEGSLTEEEEPYSDNV</sequence>
<dbReference type="PANTHER" id="PTHR23501:SF6">
    <property type="entry name" value="MULTIDRUG TRANSPORTER, PUTATIVE (AFU_ORTHOLOGUE AFUA_3G14560)-RELATED"/>
    <property type="match status" value="1"/>
</dbReference>
<protein>
    <submittedName>
        <fullName evidence="8">Putative major facilitator superfamily transporter</fullName>
    </submittedName>
</protein>
<feature type="region of interest" description="Disordered" evidence="5">
    <location>
        <begin position="1"/>
        <end position="38"/>
    </location>
</feature>
<comment type="subcellular location">
    <subcellularLocation>
        <location evidence="1">Membrane</location>
        <topology evidence="1">Multi-pass membrane protein</topology>
    </subcellularLocation>
</comment>
<dbReference type="Gene3D" id="1.20.1250.20">
    <property type="entry name" value="MFS general substrate transporter like domains"/>
    <property type="match status" value="1"/>
</dbReference>
<dbReference type="GO" id="GO:0000329">
    <property type="term" value="C:fungal-type vacuole membrane"/>
    <property type="evidence" value="ECO:0007669"/>
    <property type="project" value="TreeGrafter"/>
</dbReference>
<keyword evidence="9" id="KW-1185">Reference proteome</keyword>
<keyword evidence="4 6" id="KW-0472">Membrane</keyword>
<dbReference type="InterPro" id="IPR020846">
    <property type="entry name" value="MFS_dom"/>
</dbReference>
<accession>A0A6A6UJR7</accession>
<dbReference type="Pfam" id="PF07690">
    <property type="entry name" value="MFS_1"/>
    <property type="match status" value="1"/>
</dbReference>
<dbReference type="EMBL" id="MU004232">
    <property type="protein sequence ID" value="KAF2671771.1"/>
    <property type="molecule type" value="Genomic_DNA"/>
</dbReference>
<evidence type="ECO:0000313" key="8">
    <source>
        <dbReference type="EMBL" id="KAF2671771.1"/>
    </source>
</evidence>
<feature type="transmembrane region" description="Helical" evidence="6">
    <location>
        <begin position="332"/>
        <end position="357"/>
    </location>
</feature>
<dbReference type="SUPFAM" id="SSF103473">
    <property type="entry name" value="MFS general substrate transporter"/>
    <property type="match status" value="1"/>
</dbReference>
<feature type="transmembrane region" description="Helical" evidence="6">
    <location>
        <begin position="397"/>
        <end position="419"/>
    </location>
</feature>
<keyword evidence="3 6" id="KW-1133">Transmembrane helix</keyword>
<dbReference type="PROSITE" id="PS50850">
    <property type="entry name" value="MFS"/>
    <property type="match status" value="1"/>
</dbReference>
<feature type="transmembrane region" description="Helical" evidence="6">
    <location>
        <begin position="269"/>
        <end position="288"/>
    </location>
</feature>
<feature type="transmembrane region" description="Helical" evidence="6">
    <location>
        <begin position="459"/>
        <end position="486"/>
    </location>
</feature>
<evidence type="ECO:0000256" key="6">
    <source>
        <dbReference type="SAM" id="Phobius"/>
    </source>
</evidence>
<dbReference type="PANTHER" id="PTHR23501">
    <property type="entry name" value="MAJOR FACILITATOR SUPERFAMILY"/>
    <property type="match status" value="1"/>
</dbReference>
<feature type="transmembrane region" description="Helical" evidence="6">
    <location>
        <begin position="294"/>
        <end position="311"/>
    </location>
</feature>
<proteinExistence type="predicted"/>
<evidence type="ECO:0000256" key="2">
    <source>
        <dbReference type="ARBA" id="ARBA00022692"/>
    </source>
</evidence>
<feature type="transmembrane region" description="Helical" evidence="6">
    <location>
        <begin position="226"/>
        <end position="248"/>
    </location>
</feature>
<feature type="transmembrane region" description="Helical" evidence="6">
    <location>
        <begin position="135"/>
        <end position="159"/>
    </location>
</feature>
<gene>
    <name evidence="8" type="ORF">BT63DRAFT_422285</name>
</gene>
<dbReference type="Proteomes" id="UP000799302">
    <property type="component" value="Unassembled WGS sequence"/>
</dbReference>